<gene>
    <name evidence="2" type="ORF">K431DRAFT_286404</name>
</gene>
<feature type="compositionally biased region" description="Basic and acidic residues" evidence="1">
    <location>
        <begin position="202"/>
        <end position="211"/>
    </location>
</feature>
<keyword evidence="3" id="KW-1185">Reference proteome</keyword>
<feature type="region of interest" description="Disordered" evidence="1">
    <location>
        <begin position="1"/>
        <end position="103"/>
    </location>
</feature>
<evidence type="ECO:0000313" key="3">
    <source>
        <dbReference type="Proteomes" id="UP000799441"/>
    </source>
</evidence>
<sequence>MAGYGNYPENFYSQDPPPNWQQRPSQAPYQSAPQRYTPPYPQGDGPWGQQQQYGPPAQYSEQQRYSPPMNDYGTYPPPQPQSQGYDEQSRAFGLGGGQGGHGDKGLKASLAGAAAGGFLGHEMKGGAVADIGGAIIGAIAANAFEKHHEKKKAEKKMKHAYDDGYVNGESRDIGYGGGYESTDVVEDEYYEDRPRHHHHHHRDYDDDRYNDYEEKASFRQEDFYDNRRY</sequence>
<dbReference type="PANTHER" id="PTHR37014:SF10">
    <property type="entry name" value="RICH PROTEIN MS8, PUTATIVE (AFU_ORTHOLOGUE AFUA_7G05650)-RELATED"/>
    <property type="match status" value="1"/>
</dbReference>
<feature type="region of interest" description="Disordered" evidence="1">
    <location>
        <begin position="171"/>
        <end position="211"/>
    </location>
</feature>
<feature type="compositionally biased region" description="Polar residues" evidence="1">
    <location>
        <begin position="20"/>
        <end position="34"/>
    </location>
</feature>
<evidence type="ECO:0000313" key="2">
    <source>
        <dbReference type="EMBL" id="KAF2719768.1"/>
    </source>
</evidence>
<feature type="compositionally biased region" description="Low complexity" evidence="1">
    <location>
        <begin position="42"/>
        <end position="59"/>
    </location>
</feature>
<reference evidence="2" key="1">
    <citation type="journal article" date="2020" name="Stud. Mycol.">
        <title>101 Dothideomycetes genomes: a test case for predicting lifestyles and emergence of pathogens.</title>
        <authorList>
            <person name="Haridas S."/>
            <person name="Albert R."/>
            <person name="Binder M."/>
            <person name="Bloem J."/>
            <person name="Labutti K."/>
            <person name="Salamov A."/>
            <person name="Andreopoulos B."/>
            <person name="Baker S."/>
            <person name="Barry K."/>
            <person name="Bills G."/>
            <person name="Bluhm B."/>
            <person name="Cannon C."/>
            <person name="Castanera R."/>
            <person name="Culley D."/>
            <person name="Daum C."/>
            <person name="Ezra D."/>
            <person name="Gonzalez J."/>
            <person name="Henrissat B."/>
            <person name="Kuo A."/>
            <person name="Liang C."/>
            <person name="Lipzen A."/>
            <person name="Lutzoni F."/>
            <person name="Magnuson J."/>
            <person name="Mondo S."/>
            <person name="Nolan M."/>
            <person name="Ohm R."/>
            <person name="Pangilinan J."/>
            <person name="Park H.-J."/>
            <person name="Ramirez L."/>
            <person name="Alfaro M."/>
            <person name="Sun H."/>
            <person name="Tritt A."/>
            <person name="Yoshinaga Y."/>
            <person name="Zwiers L.-H."/>
            <person name="Turgeon B."/>
            <person name="Goodwin S."/>
            <person name="Spatafora J."/>
            <person name="Crous P."/>
            <person name="Grigoriev I."/>
        </authorList>
    </citation>
    <scope>NUCLEOTIDE SEQUENCE</scope>
    <source>
        <strain evidence="2">CBS 116435</strain>
    </source>
</reference>
<organism evidence="2 3">
    <name type="scientific">Polychaeton citri CBS 116435</name>
    <dbReference type="NCBI Taxonomy" id="1314669"/>
    <lineage>
        <taxon>Eukaryota</taxon>
        <taxon>Fungi</taxon>
        <taxon>Dikarya</taxon>
        <taxon>Ascomycota</taxon>
        <taxon>Pezizomycotina</taxon>
        <taxon>Dothideomycetes</taxon>
        <taxon>Dothideomycetidae</taxon>
        <taxon>Capnodiales</taxon>
        <taxon>Capnodiaceae</taxon>
        <taxon>Polychaeton</taxon>
    </lineage>
</organism>
<evidence type="ECO:0008006" key="4">
    <source>
        <dbReference type="Google" id="ProtNLM"/>
    </source>
</evidence>
<evidence type="ECO:0000256" key="1">
    <source>
        <dbReference type="SAM" id="MobiDB-lite"/>
    </source>
</evidence>
<accession>A0A9P4Q5N7</accession>
<proteinExistence type="predicted"/>
<protein>
    <recommendedName>
        <fullName evidence="4">Glycine zipper 2TM domain-containing protein</fullName>
    </recommendedName>
</protein>
<name>A0A9P4Q5N7_9PEZI</name>
<dbReference type="Proteomes" id="UP000799441">
    <property type="component" value="Unassembled WGS sequence"/>
</dbReference>
<dbReference type="PANTHER" id="PTHR37014">
    <property type="entry name" value="EXPRESSION LETHALITY PROTEIN HEL10, PUTATIVE (AFU_ORTHOLOGUE AFUA_1G06580)-RELATED"/>
    <property type="match status" value="1"/>
</dbReference>
<dbReference type="EMBL" id="MU003807">
    <property type="protein sequence ID" value="KAF2719768.1"/>
    <property type="molecule type" value="Genomic_DNA"/>
</dbReference>
<dbReference type="AlphaFoldDB" id="A0A9P4Q5N7"/>
<dbReference type="SUPFAM" id="SSF81995">
    <property type="entry name" value="beta-sandwich domain of Sec23/24"/>
    <property type="match status" value="1"/>
</dbReference>
<comment type="caution">
    <text evidence="2">The sequence shown here is derived from an EMBL/GenBank/DDBJ whole genome shotgun (WGS) entry which is preliminary data.</text>
</comment>